<dbReference type="EMBL" id="JPGY02000001">
    <property type="protein sequence ID" value="KRU14543.1"/>
    <property type="molecule type" value="Genomic_DNA"/>
</dbReference>
<dbReference type="PANTHER" id="PTHR30024:SF47">
    <property type="entry name" value="TAURINE-BINDING PERIPLASMIC PROTEIN"/>
    <property type="match status" value="1"/>
</dbReference>
<feature type="region of interest" description="Disordered" evidence="4">
    <location>
        <begin position="33"/>
        <end position="52"/>
    </location>
</feature>
<evidence type="ECO:0000256" key="1">
    <source>
        <dbReference type="ARBA" id="ARBA00004418"/>
    </source>
</evidence>
<evidence type="ECO:0000313" key="8">
    <source>
        <dbReference type="EMBL" id="KRU14543.1"/>
    </source>
</evidence>
<reference evidence="8" key="2">
    <citation type="submission" date="2015-10" db="EMBL/GenBank/DDBJ databases">
        <title>Improved Draft Genome Sequence of Clostridium pasteurianum Strain ATCC 6013 (DSM 525) Using a Hybrid Next-Generation Sequencing Approach.</title>
        <authorList>
            <person name="Pyne M.E."/>
            <person name="Utturkar S.M."/>
            <person name="Brown S.D."/>
            <person name="Moo-Young M."/>
            <person name="Chung D.A."/>
            <person name="Chou P.C."/>
        </authorList>
    </citation>
    <scope>NUCLEOTIDE SEQUENCE</scope>
    <source>
        <strain evidence="8">ATCC 6013</strain>
    </source>
</reference>
<comment type="subcellular location">
    <subcellularLocation>
        <location evidence="1">Periplasm</location>
    </subcellularLocation>
</comment>
<dbReference type="PATRIC" id="fig|1262449.3.peg.2980"/>
<evidence type="ECO:0000256" key="5">
    <source>
        <dbReference type="SAM" id="SignalP"/>
    </source>
</evidence>
<accession>A0A0H3J7I9</accession>
<reference evidence="8 9" key="3">
    <citation type="journal article" name="Genome Announc.">
        <title>Improved Draft Genome Sequence of Clostridium pasteurianum Strain ATCC 6013 (DSM 525) Using a Hybrid Next-Generation Sequencing Approach.</title>
        <authorList>
            <person name="Pyne M.E."/>
            <person name="Utturkar S."/>
            <person name="Brown S.D."/>
            <person name="Moo-Young M."/>
            <person name="Chung D.A."/>
            <person name="Chou C.P."/>
        </authorList>
    </citation>
    <scope>NUCLEOTIDE SEQUENCE [LARGE SCALE GENOMIC DNA]</scope>
    <source>
        <strain evidence="8 9">ATCC 6013</strain>
    </source>
</reference>
<dbReference type="SUPFAM" id="SSF53850">
    <property type="entry name" value="Periplasmic binding protein-like II"/>
    <property type="match status" value="1"/>
</dbReference>
<dbReference type="EMBL" id="CP009268">
    <property type="protein sequence ID" value="AJA53432.1"/>
    <property type="molecule type" value="Genomic_DNA"/>
</dbReference>
<evidence type="ECO:0000256" key="3">
    <source>
        <dbReference type="ARBA" id="ARBA00022729"/>
    </source>
</evidence>
<sequence length="356" mass="38962">MFKKRSNKKFFLLIISLICLVSLVVTACGKQSSSASASSSKSKEDKLKPDSDGLIPIRTSSKIACDSTPWVVADQKGFLKKYGLKVVYTGETQAAQKIPAILNGNNYFEDFHPNTYAPAIAGGANIVGIGPAGIDPAPDIDPKYRHMWWFVSAKASEAGVKSFKDLANYKKGQKLKFTTGAANICTDFEGNTLANKYGIPKDRIEWVTMPDVQALQALTQGTVDVSAVHPPFYTGMEKAGNVKIADTSDTELGPTAGLTYWVTNKTWAAENPNVVRKFLKAMTEAETWANHNTKEAADLTAKHIKQPVSGSHYYTETLNIDNEKYLKPWLDDSVKNGSIPAGKVKVSDMVTDEYYK</sequence>
<dbReference type="Pfam" id="PF09084">
    <property type="entry name" value="NMT1"/>
    <property type="match status" value="1"/>
</dbReference>
<dbReference type="PROSITE" id="PS51257">
    <property type="entry name" value="PROKAR_LIPOPROTEIN"/>
    <property type="match status" value="1"/>
</dbReference>
<dbReference type="eggNOG" id="COG0715">
    <property type="taxonomic scope" value="Bacteria"/>
</dbReference>
<dbReference type="AlphaFoldDB" id="A0A0H3J7I9"/>
<feature type="signal peptide" evidence="5">
    <location>
        <begin position="1"/>
        <end position="27"/>
    </location>
</feature>
<comment type="similarity">
    <text evidence="2">Belongs to the bacterial solute-binding protein SsuA/TauA family.</text>
</comment>
<feature type="domain" description="SsuA/THI5-like" evidence="6">
    <location>
        <begin position="66"/>
        <end position="296"/>
    </location>
</feature>
<evidence type="ECO:0000313" key="9">
    <source>
        <dbReference type="Proteomes" id="UP000028042"/>
    </source>
</evidence>
<proteinExistence type="inferred from homology"/>
<name>A0A0H3J7I9_CLOPA</name>
<dbReference type="Proteomes" id="UP000030905">
    <property type="component" value="Chromosome"/>
</dbReference>
<dbReference type="GO" id="GO:0042918">
    <property type="term" value="P:alkanesulfonate transmembrane transport"/>
    <property type="evidence" value="ECO:0007669"/>
    <property type="project" value="TreeGrafter"/>
</dbReference>
<protein>
    <submittedName>
        <fullName evidence="7">Nitrate/sulfonate/bicarbonate ABC transporter periplasmic protein</fullName>
    </submittedName>
</protein>
<dbReference type="KEGG" id="cpae:CPAST_c33780"/>
<feature type="compositionally biased region" description="Basic and acidic residues" evidence="4">
    <location>
        <begin position="41"/>
        <end position="51"/>
    </location>
</feature>
<dbReference type="RefSeq" id="WP_003446444.1">
    <property type="nucleotide sequence ID" value="NZ_ANZB01000011.1"/>
</dbReference>
<reference evidence="7 10" key="1">
    <citation type="journal article" date="2015" name="Genome Announc.">
        <title>Complete Genome Sequence of the Nitrogen-Fixing and Solvent-Producing Clostridium pasteurianum DSM 525.</title>
        <authorList>
            <person name="Poehlein A."/>
            <person name="Grosse-Honebrink A."/>
            <person name="Zhang Y."/>
            <person name="Minton N.P."/>
            <person name="Daniel R."/>
        </authorList>
    </citation>
    <scope>NUCLEOTIDE SEQUENCE [LARGE SCALE GENOMIC DNA]</scope>
    <source>
        <strain evidence="7">DSM 525</strain>
        <strain evidence="10">DSM 525 / ATCC 6013</strain>
    </source>
</reference>
<evidence type="ECO:0000256" key="4">
    <source>
        <dbReference type="SAM" id="MobiDB-lite"/>
    </source>
</evidence>
<keyword evidence="10" id="KW-1185">Reference proteome</keyword>
<evidence type="ECO:0000313" key="7">
    <source>
        <dbReference type="EMBL" id="AJA53432.1"/>
    </source>
</evidence>
<evidence type="ECO:0000313" key="10">
    <source>
        <dbReference type="Proteomes" id="UP000030905"/>
    </source>
</evidence>
<keyword evidence="3 5" id="KW-0732">Signal</keyword>
<dbReference type="Proteomes" id="UP000028042">
    <property type="component" value="Unassembled WGS sequence"/>
</dbReference>
<dbReference type="GeneID" id="93075482"/>
<organism evidence="7 10">
    <name type="scientific">Clostridium pasteurianum DSM 525 = ATCC 6013</name>
    <dbReference type="NCBI Taxonomy" id="1262449"/>
    <lineage>
        <taxon>Bacteria</taxon>
        <taxon>Bacillati</taxon>
        <taxon>Bacillota</taxon>
        <taxon>Clostridia</taxon>
        <taxon>Eubacteriales</taxon>
        <taxon>Clostridiaceae</taxon>
        <taxon>Clostridium</taxon>
    </lineage>
</organism>
<dbReference type="PANTHER" id="PTHR30024">
    <property type="entry name" value="ALIPHATIC SULFONATES-BINDING PROTEIN-RELATED"/>
    <property type="match status" value="1"/>
</dbReference>
<dbReference type="InterPro" id="IPR015168">
    <property type="entry name" value="SsuA/THI5"/>
</dbReference>
<dbReference type="KEGG" id="cpat:CLPA_c33780"/>
<gene>
    <name evidence="7" type="ORF">CLPA_c33780</name>
    <name evidence="8" type="ORF">CP6013_03802</name>
</gene>
<dbReference type="Gene3D" id="3.40.190.10">
    <property type="entry name" value="Periplasmic binding protein-like II"/>
    <property type="match status" value="1"/>
</dbReference>
<feature type="chain" id="PRO_5038209385" evidence="5">
    <location>
        <begin position="28"/>
        <end position="356"/>
    </location>
</feature>
<dbReference type="GO" id="GO:0042597">
    <property type="term" value="C:periplasmic space"/>
    <property type="evidence" value="ECO:0007669"/>
    <property type="project" value="UniProtKB-SubCell"/>
</dbReference>
<evidence type="ECO:0000256" key="2">
    <source>
        <dbReference type="ARBA" id="ARBA00010742"/>
    </source>
</evidence>
<evidence type="ECO:0000259" key="6">
    <source>
        <dbReference type="Pfam" id="PF09084"/>
    </source>
</evidence>